<dbReference type="Gene3D" id="1.10.10.10">
    <property type="entry name" value="Winged helix-like DNA-binding domain superfamily/Winged helix DNA-binding domain"/>
    <property type="match status" value="1"/>
</dbReference>
<dbReference type="GO" id="GO:0003700">
    <property type="term" value="F:DNA-binding transcription factor activity"/>
    <property type="evidence" value="ECO:0007669"/>
    <property type="project" value="TreeGrafter"/>
</dbReference>
<dbReference type="PROSITE" id="PS51197">
    <property type="entry name" value="HTH_RRF2_2"/>
    <property type="match status" value="1"/>
</dbReference>
<dbReference type="RefSeq" id="WP_141443680.1">
    <property type="nucleotide sequence ID" value="NZ_CP038231.1"/>
</dbReference>
<sequence>MKLTVHTDYALRTLIYLGVQYEEANLAPQAGAGETAPPLVPLAEIARVYEISTNHLVKVIHSLGQGGFITTVRGRAGGVRLARAPSAINLGAVVRHTEGALAIVPCLKGPAVAGGCASATAGGMCLLAGGCALTSVLASAQEGFMAALDRQSLADIVTPYEKERIMKRAK</sequence>
<protein>
    <submittedName>
        <fullName evidence="2">Rrf2 family transcriptional regulator</fullName>
    </submittedName>
</protein>
<dbReference type="KEGG" id="swf:E3E12_07040"/>
<gene>
    <name evidence="2" type="ORF">E3E12_07040</name>
</gene>
<keyword evidence="1" id="KW-0238">DNA-binding</keyword>
<evidence type="ECO:0000313" key="2">
    <source>
        <dbReference type="EMBL" id="QDH13972.1"/>
    </source>
</evidence>
<dbReference type="PANTHER" id="PTHR33221">
    <property type="entry name" value="WINGED HELIX-TURN-HELIX TRANSCRIPTIONAL REGULATOR, RRF2 FAMILY"/>
    <property type="match status" value="1"/>
</dbReference>
<keyword evidence="3" id="KW-1185">Reference proteome</keyword>
<dbReference type="SUPFAM" id="SSF46785">
    <property type="entry name" value="Winged helix' DNA-binding domain"/>
    <property type="match status" value="1"/>
</dbReference>
<dbReference type="InterPro" id="IPR000944">
    <property type="entry name" value="Tscrpt_reg_Rrf2"/>
</dbReference>
<dbReference type="Pfam" id="PF02082">
    <property type="entry name" value="Rrf2"/>
    <property type="match status" value="1"/>
</dbReference>
<accession>A0A4Y6U9B7</accession>
<name>A0A4Y6U9B7_9PROT</name>
<dbReference type="OrthoDB" id="9795923at2"/>
<dbReference type="AlphaFoldDB" id="A0A4Y6U9B7"/>
<dbReference type="InterPro" id="IPR036388">
    <property type="entry name" value="WH-like_DNA-bd_sf"/>
</dbReference>
<dbReference type="GO" id="GO:0003677">
    <property type="term" value="F:DNA binding"/>
    <property type="evidence" value="ECO:0007669"/>
    <property type="project" value="UniProtKB-KW"/>
</dbReference>
<dbReference type="PANTHER" id="PTHR33221:SF4">
    <property type="entry name" value="HTH-TYPE TRANSCRIPTIONAL REPRESSOR NSRR"/>
    <property type="match status" value="1"/>
</dbReference>
<dbReference type="EMBL" id="CP038231">
    <property type="protein sequence ID" value="QDH13972.1"/>
    <property type="molecule type" value="Genomic_DNA"/>
</dbReference>
<organism evidence="2 3">
    <name type="scientific">Formicincola oecophyllae</name>
    <dbReference type="NCBI Taxonomy" id="2558361"/>
    <lineage>
        <taxon>Bacteria</taxon>
        <taxon>Pseudomonadati</taxon>
        <taxon>Pseudomonadota</taxon>
        <taxon>Alphaproteobacteria</taxon>
        <taxon>Acetobacterales</taxon>
        <taxon>Acetobacteraceae</taxon>
        <taxon>Formicincola</taxon>
    </lineage>
</organism>
<proteinExistence type="predicted"/>
<reference evidence="2 3" key="1">
    <citation type="submission" date="2019-03" db="EMBL/GenBank/DDBJ databases">
        <title>The complete genome sequence of Swingsia_sp. F3b2 LMG30590(T).</title>
        <authorList>
            <person name="Chua K.-O."/>
            <person name="Chan K.-G."/>
            <person name="See-Too W.-S."/>
        </authorList>
    </citation>
    <scope>NUCLEOTIDE SEQUENCE [LARGE SCALE GENOMIC DNA]</scope>
    <source>
        <strain evidence="2 3">F3b2</strain>
    </source>
</reference>
<dbReference type="GO" id="GO:0005829">
    <property type="term" value="C:cytosol"/>
    <property type="evidence" value="ECO:0007669"/>
    <property type="project" value="TreeGrafter"/>
</dbReference>
<dbReference type="InterPro" id="IPR036390">
    <property type="entry name" value="WH_DNA-bd_sf"/>
</dbReference>
<dbReference type="NCBIfam" id="TIGR00738">
    <property type="entry name" value="rrf2_super"/>
    <property type="match status" value="1"/>
</dbReference>
<evidence type="ECO:0000256" key="1">
    <source>
        <dbReference type="ARBA" id="ARBA00023125"/>
    </source>
</evidence>
<dbReference type="Proteomes" id="UP000318709">
    <property type="component" value="Chromosome"/>
</dbReference>
<evidence type="ECO:0000313" key="3">
    <source>
        <dbReference type="Proteomes" id="UP000318709"/>
    </source>
</evidence>